<proteinExistence type="predicted"/>
<reference evidence="2" key="3">
    <citation type="submission" date="2020-12" db="UniProtKB">
        <authorList>
            <consortium name="EnsemblPlants"/>
        </authorList>
    </citation>
    <scope>IDENTIFICATION</scope>
</reference>
<dbReference type="Proteomes" id="UP000006727">
    <property type="component" value="Chromosome 12"/>
</dbReference>
<keyword evidence="3" id="KW-1185">Reference proteome</keyword>
<sequence length="66" mass="6500">MPSPRSPSLGLRVTAASSRGSQAGVAAAAVVVNRCGCGRELAVGGWMASASGNAIDGYMHPGSGRK</sequence>
<gene>
    <name evidence="1" type="ORF">PHYPA_016081</name>
</gene>
<dbReference type="AlphaFoldDB" id="A0A2K1JQ83"/>
<protein>
    <submittedName>
        <fullName evidence="1 2">Uncharacterized protein</fullName>
    </submittedName>
</protein>
<dbReference type="EMBL" id="ABEU02000012">
    <property type="protein sequence ID" value="PNR43699.1"/>
    <property type="molecule type" value="Genomic_DNA"/>
</dbReference>
<evidence type="ECO:0000313" key="3">
    <source>
        <dbReference type="Proteomes" id="UP000006727"/>
    </source>
</evidence>
<organism evidence="1">
    <name type="scientific">Physcomitrium patens</name>
    <name type="common">Spreading-leaved earth moss</name>
    <name type="synonym">Physcomitrella patens</name>
    <dbReference type="NCBI Taxonomy" id="3218"/>
    <lineage>
        <taxon>Eukaryota</taxon>
        <taxon>Viridiplantae</taxon>
        <taxon>Streptophyta</taxon>
        <taxon>Embryophyta</taxon>
        <taxon>Bryophyta</taxon>
        <taxon>Bryophytina</taxon>
        <taxon>Bryopsida</taxon>
        <taxon>Funariidae</taxon>
        <taxon>Funariales</taxon>
        <taxon>Funariaceae</taxon>
        <taxon>Physcomitrium</taxon>
    </lineage>
</organism>
<dbReference type="Gramene" id="Pp3c12_10421V3.1">
    <property type="protein sequence ID" value="PAC:32972397.CDS.1"/>
    <property type="gene ID" value="Pp3c12_10421"/>
</dbReference>
<evidence type="ECO:0000313" key="1">
    <source>
        <dbReference type="EMBL" id="PNR43699.1"/>
    </source>
</evidence>
<accession>A0A2K1JQ83</accession>
<reference evidence="1 3" key="2">
    <citation type="journal article" date="2018" name="Plant J.">
        <title>The Physcomitrella patens chromosome-scale assembly reveals moss genome structure and evolution.</title>
        <authorList>
            <person name="Lang D."/>
            <person name="Ullrich K.K."/>
            <person name="Murat F."/>
            <person name="Fuchs J."/>
            <person name="Jenkins J."/>
            <person name="Haas F.B."/>
            <person name="Piednoel M."/>
            <person name="Gundlach H."/>
            <person name="Van Bel M."/>
            <person name="Meyberg R."/>
            <person name="Vives C."/>
            <person name="Morata J."/>
            <person name="Symeonidi A."/>
            <person name="Hiss M."/>
            <person name="Muchero W."/>
            <person name="Kamisugi Y."/>
            <person name="Saleh O."/>
            <person name="Blanc G."/>
            <person name="Decker E.L."/>
            <person name="van Gessel N."/>
            <person name="Grimwood J."/>
            <person name="Hayes R.D."/>
            <person name="Graham S.W."/>
            <person name="Gunter L.E."/>
            <person name="McDaniel S.F."/>
            <person name="Hoernstein S.N.W."/>
            <person name="Larsson A."/>
            <person name="Li F.W."/>
            <person name="Perroud P.F."/>
            <person name="Phillips J."/>
            <person name="Ranjan P."/>
            <person name="Rokshar D.S."/>
            <person name="Rothfels C.J."/>
            <person name="Schneider L."/>
            <person name="Shu S."/>
            <person name="Stevenson D.W."/>
            <person name="Thummler F."/>
            <person name="Tillich M."/>
            <person name="Villarreal Aguilar J.C."/>
            <person name="Widiez T."/>
            <person name="Wong G.K."/>
            <person name="Wymore A."/>
            <person name="Zhang Y."/>
            <person name="Zimmer A.D."/>
            <person name="Quatrano R.S."/>
            <person name="Mayer K.F.X."/>
            <person name="Goodstein D."/>
            <person name="Casacuberta J.M."/>
            <person name="Vandepoele K."/>
            <person name="Reski R."/>
            <person name="Cuming A.C."/>
            <person name="Tuskan G.A."/>
            <person name="Maumus F."/>
            <person name="Salse J."/>
            <person name="Schmutz J."/>
            <person name="Rensing S.A."/>
        </authorList>
    </citation>
    <scope>NUCLEOTIDE SEQUENCE [LARGE SCALE GENOMIC DNA]</scope>
    <source>
        <strain evidence="2 3">cv. Gransden 2004</strain>
    </source>
</reference>
<dbReference type="InParanoid" id="A0A2K1JQ83"/>
<evidence type="ECO:0000313" key="2">
    <source>
        <dbReference type="EnsemblPlants" id="PAC:32972397.CDS.1"/>
    </source>
</evidence>
<reference evidence="1 3" key="1">
    <citation type="journal article" date="2008" name="Science">
        <title>The Physcomitrella genome reveals evolutionary insights into the conquest of land by plants.</title>
        <authorList>
            <person name="Rensing S."/>
            <person name="Lang D."/>
            <person name="Zimmer A."/>
            <person name="Terry A."/>
            <person name="Salamov A."/>
            <person name="Shapiro H."/>
            <person name="Nishiyama T."/>
            <person name="Perroud P.-F."/>
            <person name="Lindquist E."/>
            <person name="Kamisugi Y."/>
            <person name="Tanahashi T."/>
            <person name="Sakakibara K."/>
            <person name="Fujita T."/>
            <person name="Oishi K."/>
            <person name="Shin-I T."/>
            <person name="Kuroki Y."/>
            <person name="Toyoda A."/>
            <person name="Suzuki Y."/>
            <person name="Hashimoto A."/>
            <person name="Yamaguchi K."/>
            <person name="Sugano A."/>
            <person name="Kohara Y."/>
            <person name="Fujiyama A."/>
            <person name="Anterola A."/>
            <person name="Aoki S."/>
            <person name="Ashton N."/>
            <person name="Barbazuk W.B."/>
            <person name="Barker E."/>
            <person name="Bennetzen J."/>
            <person name="Bezanilla M."/>
            <person name="Blankenship R."/>
            <person name="Cho S.H."/>
            <person name="Dutcher S."/>
            <person name="Estelle M."/>
            <person name="Fawcett J.A."/>
            <person name="Gundlach H."/>
            <person name="Hanada K."/>
            <person name="Heyl A."/>
            <person name="Hicks K.A."/>
            <person name="Hugh J."/>
            <person name="Lohr M."/>
            <person name="Mayer K."/>
            <person name="Melkozernov A."/>
            <person name="Murata T."/>
            <person name="Nelson D."/>
            <person name="Pils B."/>
            <person name="Prigge M."/>
            <person name="Reiss B."/>
            <person name="Renner T."/>
            <person name="Rombauts S."/>
            <person name="Rushton P."/>
            <person name="Sanderfoot A."/>
            <person name="Schween G."/>
            <person name="Shiu S.-H."/>
            <person name="Stueber K."/>
            <person name="Theodoulou F.L."/>
            <person name="Tu H."/>
            <person name="Van de Peer Y."/>
            <person name="Verrier P.J."/>
            <person name="Waters E."/>
            <person name="Wood A."/>
            <person name="Yang L."/>
            <person name="Cove D."/>
            <person name="Cuming A."/>
            <person name="Hasebe M."/>
            <person name="Lucas S."/>
            <person name="Mishler D.B."/>
            <person name="Reski R."/>
            <person name="Grigoriev I."/>
            <person name="Quatrano R.S."/>
            <person name="Boore J.L."/>
        </authorList>
    </citation>
    <scope>NUCLEOTIDE SEQUENCE [LARGE SCALE GENOMIC DNA]</scope>
    <source>
        <strain evidence="2 3">cv. Gransden 2004</strain>
    </source>
</reference>
<dbReference type="EnsemblPlants" id="Pp3c12_10421V3.1">
    <property type="protein sequence ID" value="PAC:32972397.CDS.1"/>
    <property type="gene ID" value="Pp3c12_10421"/>
</dbReference>
<name>A0A2K1JQ83_PHYPA</name>